<evidence type="ECO:0000313" key="5">
    <source>
        <dbReference type="Proteomes" id="UP000014136"/>
    </source>
</evidence>
<dbReference type="Pfam" id="PF02275">
    <property type="entry name" value="CBAH"/>
    <property type="match status" value="1"/>
</dbReference>
<comment type="caution">
    <text evidence="4">The sequence shown here is derived from an EMBL/GenBank/DDBJ whole genome shotgun (WGS) entry which is preliminary data.</text>
</comment>
<dbReference type="AlphaFoldDB" id="S0NRU1"/>
<dbReference type="PATRIC" id="fig|1139996.3.peg.756"/>
<dbReference type="PANTHER" id="PTHR35527">
    <property type="entry name" value="CHOLOYLGLYCINE HYDROLASE"/>
    <property type="match status" value="1"/>
</dbReference>
<accession>S0NRU1</accession>
<dbReference type="Proteomes" id="UP000014136">
    <property type="component" value="Unassembled WGS sequence"/>
</dbReference>
<dbReference type="CDD" id="cd00542">
    <property type="entry name" value="Ntn_PVA"/>
    <property type="match status" value="1"/>
</dbReference>
<proteinExistence type="inferred from homology"/>
<feature type="domain" description="Choloylglycine hydrolase/NAAA C-terminal" evidence="3">
    <location>
        <begin position="2"/>
        <end position="313"/>
    </location>
</feature>
<dbReference type="EMBL" id="AHYT01000002">
    <property type="protein sequence ID" value="EOT30069.1"/>
    <property type="molecule type" value="Genomic_DNA"/>
</dbReference>
<organism evidence="4 5">
    <name type="scientific">Enterococcus saccharolyticus subsp. saccharolyticus ATCC 43076</name>
    <dbReference type="NCBI Taxonomy" id="1139996"/>
    <lineage>
        <taxon>Bacteria</taxon>
        <taxon>Bacillati</taxon>
        <taxon>Bacillota</taxon>
        <taxon>Bacilli</taxon>
        <taxon>Lactobacillales</taxon>
        <taxon>Enterococcaceae</taxon>
        <taxon>Enterococcus</taxon>
    </lineage>
</organism>
<dbReference type="InterPro" id="IPR029055">
    <property type="entry name" value="Ntn_hydrolases_N"/>
</dbReference>
<dbReference type="InterPro" id="IPR029132">
    <property type="entry name" value="CBAH/NAAA_C"/>
</dbReference>
<dbReference type="OrthoDB" id="9794717at2"/>
<dbReference type="InterPro" id="IPR052193">
    <property type="entry name" value="Peptidase_C59"/>
</dbReference>
<dbReference type="eggNOG" id="COG3049">
    <property type="taxonomic scope" value="Bacteria"/>
</dbReference>
<dbReference type="SUPFAM" id="SSF56235">
    <property type="entry name" value="N-terminal nucleophile aminohydrolases (Ntn hydrolases)"/>
    <property type="match status" value="1"/>
</dbReference>
<dbReference type="Gene3D" id="3.60.60.10">
    <property type="entry name" value="Penicillin V Acylase, Chain A"/>
    <property type="match status" value="1"/>
</dbReference>
<gene>
    <name evidence="4" type="ORF">OMQ_00762</name>
</gene>
<dbReference type="RefSeq" id="WP_016174567.1">
    <property type="nucleotide sequence ID" value="NZ_KE136389.1"/>
</dbReference>
<name>S0NRU1_9ENTE</name>
<evidence type="ECO:0000256" key="2">
    <source>
        <dbReference type="ARBA" id="ARBA00022801"/>
    </source>
</evidence>
<protein>
    <recommendedName>
        <fullName evidence="3">Choloylglycine hydrolase/NAAA C-terminal domain-containing protein</fullName>
    </recommendedName>
</protein>
<evidence type="ECO:0000259" key="3">
    <source>
        <dbReference type="Pfam" id="PF02275"/>
    </source>
</evidence>
<evidence type="ECO:0000256" key="1">
    <source>
        <dbReference type="ARBA" id="ARBA00006625"/>
    </source>
</evidence>
<evidence type="ECO:0000313" key="4">
    <source>
        <dbReference type="EMBL" id="EOT30069.1"/>
    </source>
</evidence>
<dbReference type="HOGENOM" id="CLU_045206_1_0_9"/>
<comment type="similarity">
    <text evidence="1">Belongs to the peptidase C59 family.</text>
</comment>
<dbReference type="GO" id="GO:0016787">
    <property type="term" value="F:hydrolase activity"/>
    <property type="evidence" value="ECO:0007669"/>
    <property type="project" value="UniProtKB-KW"/>
</dbReference>
<dbReference type="PANTHER" id="PTHR35527:SF2">
    <property type="entry name" value="HYDROLASE"/>
    <property type="match status" value="1"/>
</dbReference>
<sequence length="326" mass="36763">MCTSFTLQAENQENFLARTMDFAFQLNGVPIVIPKGYTWQTQLGVSESTRFGIIGTGRCTEECILVDGMNESGLSIAELYFSNEAKYSEALEKDKINLAPHEFILWILGNVASVDELKTKIEQIHLIHAEISLLSTVVPLHYIVTDRTGACVVIETNRGLIEVKDNPLGVMTNSPELEWHLKNLSNYLSLTPTNYPSRNFLGYQVKLNGLGSGTAALPGGLSSPERFVRAVYLKEFIEKGATRKETLNAIFHLLNNFTIPKGVMLEETHEPEYTQYRVAFSLTDLEYFFSPYETQEIFSIKLKDVLTNLEKPKIFEINKSFTVTQL</sequence>
<keyword evidence="5" id="KW-1185">Reference proteome</keyword>
<reference evidence="4 5" key="1">
    <citation type="submission" date="2013-03" db="EMBL/GenBank/DDBJ databases">
        <title>The Genome Sequence of Enterococcus saccharolyticus ATCC_43076 (Illumina only assembly).</title>
        <authorList>
            <consortium name="The Broad Institute Genomics Platform"/>
            <consortium name="The Broad Institute Genome Sequencing Center for Infectious Disease"/>
            <person name="Earl A."/>
            <person name="Russ C."/>
            <person name="Gilmore M."/>
            <person name="Surin D."/>
            <person name="Walker B."/>
            <person name="Young S."/>
            <person name="Zeng Q."/>
            <person name="Gargeya S."/>
            <person name="Fitzgerald M."/>
            <person name="Haas B."/>
            <person name="Abouelleil A."/>
            <person name="Allen A.W."/>
            <person name="Alvarado L."/>
            <person name="Arachchi H.M."/>
            <person name="Berlin A.M."/>
            <person name="Chapman S.B."/>
            <person name="Gainer-Dewar J."/>
            <person name="Goldberg J."/>
            <person name="Griggs A."/>
            <person name="Gujja S."/>
            <person name="Hansen M."/>
            <person name="Howarth C."/>
            <person name="Imamovic A."/>
            <person name="Ireland A."/>
            <person name="Larimer J."/>
            <person name="McCowan C."/>
            <person name="Murphy C."/>
            <person name="Pearson M."/>
            <person name="Poon T.W."/>
            <person name="Priest M."/>
            <person name="Roberts A."/>
            <person name="Saif S."/>
            <person name="Shea T."/>
            <person name="Sisk P."/>
            <person name="Sykes S."/>
            <person name="Wortman J."/>
            <person name="Nusbaum C."/>
            <person name="Birren B."/>
        </authorList>
    </citation>
    <scope>NUCLEOTIDE SEQUENCE [LARGE SCALE GENOMIC DNA]</scope>
    <source>
        <strain evidence="4 5">ATCC 43076</strain>
    </source>
</reference>
<keyword evidence="2" id="KW-0378">Hydrolase</keyword>